<dbReference type="Pfam" id="PF11969">
    <property type="entry name" value="DcpS_C"/>
    <property type="match status" value="1"/>
</dbReference>
<reference evidence="1 2" key="1">
    <citation type="journal article" date="2016" name="Genome Announc.">
        <title>Draft Whole-Genome Sequence of Trichoderma gamsii T6085, a Promising Biocontrol Agent of Fusarium Head Blight on Wheat.</title>
        <authorList>
            <person name="Baroncelli R."/>
            <person name="Zapparata A."/>
            <person name="Piaggeschi G."/>
            <person name="Sarrocco S."/>
            <person name="Vannacci G."/>
        </authorList>
    </citation>
    <scope>NUCLEOTIDE SEQUENCE [LARGE SCALE GENOMIC DNA]</scope>
    <source>
        <strain evidence="1 2">T6085</strain>
    </source>
</reference>
<comment type="caution">
    <text evidence="1">The sequence shown here is derived from an EMBL/GenBank/DDBJ whole genome shotgun (WGS) entry which is preliminary data.</text>
</comment>
<dbReference type="Proteomes" id="UP000054821">
    <property type="component" value="Unassembled WGS sequence"/>
</dbReference>
<dbReference type="AlphaFoldDB" id="A0A2P4ZXG9"/>
<dbReference type="Gene3D" id="3.30.428.10">
    <property type="entry name" value="HIT-like"/>
    <property type="match status" value="1"/>
</dbReference>
<evidence type="ECO:0000313" key="1">
    <source>
        <dbReference type="EMBL" id="PON28994.1"/>
    </source>
</evidence>
<protein>
    <recommendedName>
        <fullName evidence="3">HIT domain-containing protein</fullName>
    </recommendedName>
</protein>
<accession>A0A2P4ZXG9</accession>
<dbReference type="STRING" id="398673.A0A2P4ZXG9"/>
<dbReference type="RefSeq" id="XP_018666471.1">
    <property type="nucleotide sequence ID" value="XM_018800329.1"/>
</dbReference>
<name>A0A2P4ZXG9_9HYPO</name>
<evidence type="ECO:0000313" key="2">
    <source>
        <dbReference type="Proteomes" id="UP000054821"/>
    </source>
</evidence>
<gene>
    <name evidence="1" type="ORF">TGAM01_v202102</name>
</gene>
<keyword evidence="2" id="KW-1185">Reference proteome</keyword>
<proteinExistence type="predicted"/>
<dbReference type="PANTHER" id="PTHR12486">
    <property type="entry name" value="APRATAXIN-RELATED"/>
    <property type="match status" value="1"/>
</dbReference>
<dbReference type="EMBL" id="JPDN02000005">
    <property type="protein sequence ID" value="PON28994.1"/>
    <property type="molecule type" value="Genomic_DNA"/>
</dbReference>
<organism evidence="1 2">
    <name type="scientific">Trichoderma gamsii</name>
    <dbReference type="NCBI Taxonomy" id="398673"/>
    <lineage>
        <taxon>Eukaryota</taxon>
        <taxon>Fungi</taxon>
        <taxon>Dikarya</taxon>
        <taxon>Ascomycota</taxon>
        <taxon>Pezizomycotina</taxon>
        <taxon>Sordariomycetes</taxon>
        <taxon>Hypocreomycetidae</taxon>
        <taxon>Hypocreales</taxon>
        <taxon>Hypocreaceae</taxon>
        <taxon>Trichoderma</taxon>
    </lineage>
</organism>
<dbReference type="GeneID" id="29980412"/>
<dbReference type="InterPro" id="IPR036265">
    <property type="entry name" value="HIT-like_sf"/>
</dbReference>
<sequence length="171" mass="20727">METLRRIFHYLTHLEWTEQKQHVCIFCDRKNFAEIVYEDAQIVVINNRRLAGQTHWLILPKEHAVRDIENLNSSHLNLLQRMDEVKRQLIQEQCPDVPPSWIHSGYHRGRRRLLGSIFYPDIISIHHLHLHVIVKPKRMLLWFKYPPWLRLMWKSDARVLREVEMLSSKQI</sequence>
<evidence type="ECO:0008006" key="3">
    <source>
        <dbReference type="Google" id="ProtNLM"/>
    </source>
</evidence>
<dbReference type="SUPFAM" id="SSF54197">
    <property type="entry name" value="HIT-like"/>
    <property type="match status" value="1"/>
</dbReference>